<accession>S9R4X7</accession>
<comment type="caution">
    <text evidence="3">The sequence shown here is derived from an EMBL/GenBank/DDBJ whole genome shotgun (WGS) entry which is preliminary data.</text>
</comment>
<organism evidence="3 4">
    <name type="scientific">Salipiger mucosus DSM 16094</name>
    <dbReference type="NCBI Taxonomy" id="1123237"/>
    <lineage>
        <taxon>Bacteria</taxon>
        <taxon>Pseudomonadati</taxon>
        <taxon>Pseudomonadota</taxon>
        <taxon>Alphaproteobacteria</taxon>
        <taxon>Rhodobacterales</taxon>
        <taxon>Roseobacteraceae</taxon>
        <taxon>Salipiger</taxon>
    </lineage>
</organism>
<evidence type="ECO:0000256" key="1">
    <source>
        <dbReference type="ARBA" id="ARBA00023002"/>
    </source>
</evidence>
<dbReference type="InterPro" id="IPR052019">
    <property type="entry name" value="F420H2_bilvrd_red/Heme_oxyg"/>
</dbReference>
<dbReference type="RefSeq" id="WP_020040671.1">
    <property type="nucleotide sequence ID" value="NZ_KE557273.1"/>
</dbReference>
<protein>
    <recommendedName>
        <fullName evidence="2">Pyridoxamine 5'-phosphate oxidase N-terminal domain-containing protein</fullName>
    </recommendedName>
</protein>
<dbReference type="PANTHER" id="PTHR35176:SF6">
    <property type="entry name" value="HEME OXYGENASE HI_0854-RELATED"/>
    <property type="match status" value="1"/>
</dbReference>
<dbReference type="Gene3D" id="2.30.110.10">
    <property type="entry name" value="Electron Transport, Fmn-binding Protein, Chain A"/>
    <property type="match status" value="1"/>
</dbReference>
<feature type="domain" description="Pyridoxamine 5'-phosphate oxidase N-terminal" evidence="2">
    <location>
        <begin position="13"/>
        <end position="137"/>
    </location>
</feature>
<dbReference type="PANTHER" id="PTHR35176">
    <property type="entry name" value="HEME OXYGENASE HI_0854-RELATED"/>
    <property type="match status" value="1"/>
</dbReference>
<dbReference type="Proteomes" id="UP000015347">
    <property type="component" value="Unassembled WGS sequence"/>
</dbReference>
<dbReference type="GO" id="GO:0070967">
    <property type="term" value="F:coenzyme F420 binding"/>
    <property type="evidence" value="ECO:0007669"/>
    <property type="project" value="TreeGrafter"/>
</dbReference>
<dbReference type="InterPro" id="IPR011576">
    <property type="entry name" value="Pyridox_Oxase_N"/>
</dbReference>
<evidence type="ECO:0000259" key="2">
    <source>
        <dbReference type="Pfam" id="PF01243"/>
    </source>
</evidence>
<dbReference type="HOGENOM" id="CLU_1718154_0_0_5"/>
<dbReference type="eggNOG" id="COG0748">
    <property type="taxonomic scope" value="Bacteria"/>
</dbReference>
<evidence type="ECO:0000313" key="3">
    <source>
        <dbReference type="EMBL" id="EPX87023.1"/>
    </source>
</evidence>
<keyword evidence="4" id="KW-1185">Reference proteome</keyword>
<dbReference type="SUPFAM" id="SSF50475">
    <property type="entry name" value="FMN-binding split barrel"/>
    <property type="match status" value="1"/>
</dbReference>
<keyword evidence="1" id="KW-0560">Oxidoreductase</keyword>
<dbReference type="GO" id="GO:0005829">
    <property type="term" value="C:cytosol"/>
    <property type="evidence" value="ECO:0007669"/>
    <property type="project" value="TreeGrafter"/>
</dbReference>
<name>S9R4X7_9RHOB</name>
<proteinExistence type="predicted"/>
<reference evidence="4" key="1">
    <citation type="journal article" date="2014" name="Stand. Genomic Sci.">
        <title>Genome sequence of the exopolysaccharide-producing Salipiger mucosus type strain (DSM 16094(T)), a moderately halophilic member of the Roseobacter clade.</title>
        <authorList>
            <person name="Riedel T."/>
            <person name="Spring S."/>
            <person name="Fiebig A."/>
            <person name="Petersen J."/>
            <person name="Kyrpides N.C."/>
            <person name="Goker M."/>
            <person name="Klenk H.P."/>
        </authorList>
    </citation>
    <scope>NUCLEOTIDE SEQUENCE [LARGE SCALE GENOMIC DNA]</scope>
    <source>
        <strain evidence="4">DSM 16094</strain>
    </source>
</reference>
<dbReference type="EMBL" id="APVH01000002">
    <property type="protein sequence ID" value="EPX87023.1"/>
    <property type="molecule type" value="Genomic_DNA"/>
</dbReference>
<dbReference type="GO" id="GO:0016627">
    <property type="term" value="F:oxidoreductase activity, acting on the CH-CH group of donors"/>
    <property type="evidence" value="ECO:0007669"/>
    <property type="project" value="TreeGrafter"/>
</dbReference>
<evidence type="ECO:0000313" key="4">
    <source>
        <dbReference type="Proteomes" id="UP000015347"/>
    </source>
</evidence>
<dbReference type="AlphaFoldDB" id="S9R4X7"/>
<dbReference type="STRING" id="1123237.Salmuc_02998"/>
<gene>
    <name evidence="3" type="ORF">Salmuc_02998</name>
</gene>
<dbReference type="InterPro" id="IPR012349">
    <property type="entry name" value="Split_barrel_FMN-bd"/>
</dbReference>
<sequence>MPRAFDPAVVLGAPLMANLATSEADGAPRVSPVWYIWEDAALWMPSNTGSGAARRLAVEPRCAVEITDFEREAGRLLHLGLRGRGEVLPMQPDRFRRLLAKYLGPEEGWNPWFIDNVARIDDPAGRLIRLAPESVFTNNVSHFRTGPDLAWPPGAGPA</sequence>
<dbReference type="Pfam" id="PF01243">
    <property type="entry name" value="PNPOx_N"/>
    <property type="match status" value="1"/>
</dbReference>